<keyword evidence="5" id="KW-0653">Protein transport</keyword>
<evidence type="ECO:0000256" key="5">
    <source>
        <dbReference type="ARBA" id="ARBA00022927"/>
    </source>
</evidence>
<dbReference type="PANTHER" id="PTHR19332:SF1">
    <property type="entry name" value="PEROXISOMAL MEMBRANE PROTEIN PEX13"/>
    <property type="match status" value="1"/>
</dbReference>
<evidence type="ECO:0000259" key="15">
    <source>
        <dbReference type="PROSITE" id="PS50002"/>
    </source>
</evidence>
<evidence type="ECO:0000256" key="14">
    <source>
        <dbReference type="SAM" id="MobiDB-lite"/>
    </source>
</evidence>
<dbReference type="InterPro" id="IPR007223">
    <property type="entry name" value="Peroxin-13_N"/>
</dbReference>
<dbReference type="GO" id="GO:1990429">
    <property type="term" value="C:peroxisomal importomer complex"/>
    <property type="evidence" value="ECO:0007669"/>
    <property type="project" value="TreeGrafter"/>
</dbReference>
<evidence type="ECO:0000256" key="6">
    <source>
        <dbReference type="ARBA" id="ARBA00022989"/>
    </source>
</evidence>
<dbReference type="InterPro" id="IPR036028">
    <property type="entry name" value="SH3-like_dom_sf"/>
</dbReference>
<keyword evidence="2 13" id="KW-0728">SH3 domain</keyword>
<name>A0AAN7ZIQ7_9COLE</name>
<feature type="region of interest" description="Disordered" evidence="14">
    <location>
        <begin position="1"/>
        <end position="38"/>
    </location>
</feature>
<reference evidence="16 17" key="1">
    <citation type="journal article" date="2024" name="Insects">
        <title>An Improved Chromosome-Level Genome Assembly of the Firefly Pyrocoelia pectoralis.</title>
        <authorList>
            <person name="Fu X."/>
            <person name="Meyer-Rochow V.B."/>
            <person name="Ballantyne L."/>
            <person name="Zhu X."/>
        </authorList>
    </citation>
    <scope>NUCLEOTIDE SEQUENCE [LARGE SCALE GENOMIC DNA]</scope>
    <source>
        <strain evidence="16">XCY_ONT2</strain>
    </source>
</reference>
<dbReference type="GO" id="GO:0005778">
    <property type="term" value="C:peroxisomal membrane"/>
    <property type="evidence" value="ECO:0007669"/>
    <property type="project" value="UniProtKB-SubCell"/>
</dbReference>
<dbReference type="SUPFAM" id="SSF50044">
    <property type="entry name" value="SH3-domain"/>
    <property type="match status" value="1"/>
</dbReference>
<dbReference type="Proteomes" id="UP001329430">
    <property type="component" value="Chromosome 2"/>
</dbReference>
<dbReference type="Pfam" id="PF04088">
    <property type="entry name" value="Peroxin-13_N"/>
    <property type="match status" value="1"/>
</dbReference>
<evidence type="ECO:0000256" key="1">
    <source>
        <dbReference type="ARBA" id="ARBA00006033"/>
    </source>
</evidence>
<keyword evidence="9" id="KW-0576">Peroxisome</keyword>
<keyword evidence="17" id="KW-1185">Reference proteome</keyword>
<accession>A0AAN7ZIQ7</accession>
<protein>
    <recommendedName>
        <fullName evidence="11">Peroxisomal membrane protein PEX13</fullName>
    </recommendedName>
    <alternativeName>
        <fullName evidence="10">Peroxin-13</fullName>
    </alternativeName>
</protein>
<keyword evidence="6" id="KW-1133">Transmembrane helix</keyword>
<dbReference type="AlphaFoldDB" id="A0AAN7ZIQ7"/>
<dbReference type="PROSITE" id="PS50002">
    <property type="entry name" value="SH3"/>
    <property type="match status" value="1"/>
</dbReference>
<evidence type="ECO:0000256" key="13">
    <source>
        <dbReference type="PROSITE-ProRule" id="PRU00192"/>
    </source>
</evidence>
<gene>
    <name evidence="16" type="ORF">RI129_003542</name>
</gene>
<evidence type="ECO:0000256" key="4">
    <source>
        <dbReference type="ARBA" id="ARBA00022692"/>
    </source>
</evidence>
<sequence length="432" mass="48193">MTSPNSNINDAPILRSSNPNPAIPQIGPSRNVPVLPPKPTTGNYSLPLNNSYGHMPYSGYGYGSGYSSMGYQSPMYNSYGYGNSSYGYGNHGMYGVDSYSNYGPRDDAERRFIQFAEDSSRHTFASVESVVRAVSSISMMLDNTLFAMTSSFRAILSVAENFGRLRTLFGHIWYSLNIFRLFRWLYKKLMVLMGYKVMDNAANKAWREAYVKDSSANPAGGGYNWPIVAFFGVIISAPYLISKFLLPKCEDRYNPEKWKTPGVKVKAAFDFRATSQNELSLRVNDELLLAPTYIQEEMKLTNTGWAFAVGNGKSGLIPLNYIVLSKRINNGGVLKNSYNYNNNNKLSNYNEELPTLESKALPKNNVKRVSFGENQIIESNGTERIVKIPDTDSTTSTSNDNNTNLNDVEVLNDKEGLNDGDGEFDKVYTNSN</sequence>
<comment type="similarity">
    <text evidence="1">Belongs to the peroxin-13 family.</text>
</comment>
<feature type="compositionally biased region" description="Polar residues" evidence="14">
    <location>
        <begin position="1"/>
        <end position="20"/>
    </location>
</feature>
<evidence type="ECO:0000256" key="9">
    <source>
        <dbReference type="ARBA" id="ARBA00023140"/>
    </source>
</evidence>
<evidence type="ECO:0000256" key="3">
    <source>
        <dbReference type="ARBA" id="ARBA00022448"/>
    </source>
</evidence>
<keyword evidence="8" id="KW-0472">Membrane</keyword>
<evidence type="ECO:0000256" key="2">
    <source>
        <dbReference type="ARBA" id="ARBA00022443"/>
    </source>
</evidence>
<keyword evidence="3" id="KW-0813">Transport</keyword>
<keyword evidence="4" id="KW-0812">Transmembrane</keyword>
<dbReference type="GO" id="GO:0016560">
    <property type="term" value="P:protein import into peroxisome matrix, docking"/>
    <property type="evidence" value="ECO:0007669"/>
    <property type="project" value="InterPro"/>
</dbReference>
<evidence type="ECO:0000256" key="7">
    <source>
        <dbReference type="ARBA" id="ARBA00023010"/>
    </source>
</evidence>
<dbReference type="SMART" id="SM00326">
    <property type="entry name" value="SH3"/>
    <property type="match status" value="1"/>
</dbReference>
<evidence type="ECO:0000256" key="11">
    <source>
        <dbReference type="ARBA" id="ARBA00034535"/>
    </source>
</evidence>
<comment type="subcellular location">
    <subcellularLocation>
        <location evidence="12">Peroxisome membrane</location>
    </subcellularLocation>
</comment>
<evidence type="ECO:0000256" key="10">
    <source>
        <dbReference type="ARBA" id="ARBA00029693"/>
    </source>
</evidence>
<evidence type="ECO:0000313" key="16">
    <source>
        <dbReference type="EMBL" id="KAK5648650.1"/>
    </source>
</evidence>
<evidence type="ECO:0000256" key="12">
    <source>
        <dbReference type="ARBA" id="ARBA00046271"/>
    </source>
</evidence>
<dbReference type="EMBL" id="JAVRBK010000002">
    <property type="protein sequence ID" value="KAK5648650.1"/>
    <property type="molecule type" value="Genomic_DNA"/>
</dbReference>
<evidence type="ECO:0000313" key="17">
    <source>
        <dbReference type="Proteomes" id="UP001329430"/>
    </source>
</evidence>
<dbReference type="InterPro" id="IPR035463">
    <property type="entry name" value="Pex13"/>
</dbReference>
<proteinExistence type="inferred from homology"/>
<keyword evidence="7" id="KW-0811">Translocation</keyword>
<organism evidence="16 17">
    <name type="scientific">Pyrocoelia pectoralis</name>
    <dbReference type="NCBI Taxonomy" id="417401"/>
    <lineage>
        <taxon>Eukaryota</taxon>
        <taxon>Metazoa</taxon>
        <taxon>Ecdysozoa</taxon>
        <taxon>Arthropoda</taxon>
        <taxon>Hexapoda</taxon>
        <taxon>Insecta</taxon>
        <taxon>Pterygota</taxon>
        <taxon>Neoptera</taxon>
        <taxon>Endopterygota</taxon>
        <taxon>Coleoptera</taxon>
        <taxon>Polyphaga</taxon>
        <taxon>Elateriformia</taxon>
        <taxon>Elateroidea</taxon>
        <taxon>Lampyridae</taxon>
        <taxon>Lampyrinae</taxon>
        <taxon>Pyrocoelia</taxon>
    </lineage>
</organism>
<evidence type="ECO:0000256" key="8">
    <source>
        <dbReference type="ARBA" id="ARBA00023136"/>
    </source>
</evidence>
<dbReference type="PANTHER" id="PTHR19332">
    <property type="entry name" value="PEROXISOMAL MEMBRANE PROTEIN PEX13"/>
    <property type="match status" value="1"/>
</dbReference>
<dbReference type="Gene3D" id="2.30.30.40">
    <property type="entry name" value="SH3 Domains"/>
    <property type="match status" value="1"/>
</dbReference>
<comment type="caution">
    <text evidence="16">The sequence shown here is derived from an EMBL/GenBank/DDBJ whole genome shotgun (WGS) entry which is preliminary data.</text>
</comment>
<feature type="domain" description="SH3" evidence="15">
    <location>
        <begin position="260"/>
        <end position="327"/>
    </location>
</feature>
<dbReference type="InterPro" id="IPR001452">
    <property type="entry name" value="SH3_domain"/>
</dbReference>